<sequence>MMLTPTMKKNEVVDEEEEPVANLDSQFLEFAKMLDRQRPRDTITLYCSDYWMRQSKIIDDRKVTMTDTGVTWWKFSKTELSQKEWKDYLKDLCALKALDQELVEEMMTNCGLPGQSPVHVPRYRDFFLTSVALKRG</sequence>
<gene>
    <name evidence="1" type="ORF">MSG28_000804</name>
</gene>
<keyword evidence="2" id="KW-1185">Reference proteome</keyword>
<evidence type="ECO:0000313" key="2">
    <source>
        <dbReference type="Proteomes" id="UP001064048"/>
    </source>
</evidence>
<dbReference type="EMBL" id="CM046131">
    <property type="protein sequence ID" value="KAI8430582.1"/>
    <property type="molecule type" value="Genomic_DNA"/>
</dbReference>
<organism evidence="1 2">
    <name type="scientific">Choristoneura fumiferana</name>
    <name type="common">Spruce budworm moth</name>
    <name type="synonym">Archips fumiferana</name>
    <dbReference type="NCBI Taxonomy" id="7141"/>
    <lineage>
        <taxon>Eukaryota</taxon>
        <taxon>Metazoa</taxon>
        <taxon>Ecdysozoa</taxon>
        <taxon>Arthropoda</taxon>
        <taxon>Hexapoda</taxon>
        <taxon>Insecta</taxon>
        <taxon>Pterygota</taxon>
        <taxon>Neoptera</taxon>
        <taxon>Endopterygota</taxon>
        <taxon>Lepidoptera</taxon>
        <taxon>Glossata</taxon>
        <taxon>Ditrysia</taxon>
        <taxon>Tortricoidea</taxon>
        <taxon>Tortricidae</taxon>
        <taxon>Tortricinae</taxon>
        <taxon>Choristoneura</taxon>
    </lineage>
</organism>
<comment type="caution">
    <text evidence="1">The sequence shown here is derived from an EMBL/GenBank/DDBJ whole genome shotgun (WGS) entry which is preliminary data.</text>
</comment>
<dbReference type="Proteomes" id="UP001064048">
    <property type="component" value="Chromosome Z"/>
</dbReference>
<name>A0ACC0K2A6_CHOFU</name>
<proteinExistence type="predicted"/>
<reference evidence="1 2" key="1">
    <citation type="journal article" date="2022" name="Genome Biol. Evol.">
        <title>The Spruce Budworm Genome: Reconstructing the Evolutionary History of Antifreeze Proteins.</title>
        <authorList>
            <person name="Beliveau C."/>
            <person name="Gagne P."/>
            <person name="Picq S."/>
            <person name="Vernygora O."/>
            <person name="Keeling C.I."/>
            <person name="Pinkney K."/>
            <person name="Doucet D."/>
            <person name="Wen F."/>
            <person name="Johnston J.S."/>
            <person name="Maaroufi H."/>
            <person name="Boyle B."/>
            <person name="Laroche J."/>
            <person name="Dewar K."/>
            <person name="Juretic N."/>
            <person name="Blackburn G."/>
            <person name="Nisole A."/>
            <person name="Brunet B."/>
            <person name="Brandao M."/>
            <person name="Lumley L."/>
            <person name="Duan J."/>
            <person name="Quan G."/>
            <person name="Lucarotti C.J."/>
            <person name="Roe A.D."/>
            <person name="Sperling F.A.H."/>
            <person name="Levesque R.C."/>
            <person name="Cusson M."/>
        </authorList>
    </citation>
    <scope>NUCLEOTIDE SEQUENCE [LARGE SCALE GENOMIC DNA]</scope>
    <source>
        <strain evidence="1">Glfc:IPQL:Cfum</strain>
    </source>
</reference>
<accession>A0ACC0K2A6</accession>
<protein>
    <submittedName>
        <fullName evidence="1">Uncharacterized protein</fullName>
    </submittedName>
</protein>
<evidence type="ECO:0000313" key="1">
    <source>
        <dbReference type="EMBL" id="KAI8430582.1"/>
    </source>
</evidence>